<organism evidence="2 3">
    <name type="scientific">Candidatus Woesebacteria bacterium GW2011_GWB1_33_22</name>
    <dbReference type="NCBI Taxonomy" id="1618566"/>
    <lineage>
        <taxon>Bacteria</taxon>
        <taxon>Candidatus Woeseibacteriota</taxon>
    </lineage>
</organism>
<dbReference type="AlphaFoldDB" id="A0A0G0C0C6"/>
<evidence type="ECO:0000256" key="1">
    <source>
        <dbReference type="SAM" id="Phobius"/>
    </source>
</evidence>
<feature type="transmembrane region" description="Helical" evidence="1">
    <location>
        <begin position="50"/>
        <end position="68"/>
    </location>
</feature>
<reference evidence="2 3" key="1">
    <citation type="journal article" date="2015" name="Nature">
        <title>rRNA introns, odd ribosomes, and small enigmatic genomes across a large radiation of phyla.</title>
        <authorList>
            <person name="Brown C.T."/>
            <person name="Hug L.A."/>
            <person name="Thomas B.C."/>
            <person name="Sharon I."/>
            <person name="Castelle C.J."/>
            <person name="Singh A."/>
            <person name="Wilkins M.J."/>
            <person name="Williams K.H."/>
            <person name="Banfield J.F."/>
        </authorList>
    </citation>
    <scope>NUCLEOTIDE SEQUENCE [LARGE SCALE GENOMIC DNA]</scope>
</reference>
<keyword evidence="1" id="KW-0812">Transmembrane</keyword>
<name>A0A0G0C0C6_9BACT</name>
<gene>
    <name evidence="2" type="ORF">UR35_C0007G0006</name>
</gene>
<protein>
    <submittedName>
        <fullName evidence="2">Uncharacterized protein</fullName>
    </submittedName>
</protein>
<evidence type="ECO:0000313" key="2">
    <source>
        <dbReference type="EMBL" id="KKP44590.1"/>
    </source>
</evidence>
<comment type="caution">
    <text evidence="2">The sequence shown here is derived from an EMBL/GenBank/DDBJ whole genome shotgun (WGS) entry which is preliminary data.</text>
</comment>
<proteinExistence type="predicted"/>
<keyword evidence="1" id="KW-0472">Membrane</keyword>
<keyword evidence="1" id="KW-1133">Transmembrane helix</keyword>
<dbReference type="Proteomes" id="UP000034778">
    <property type="component" value="Unassembled WGS sequence"/>
</dbReference>
<sequence length="69" mass="7860">MNKFFLILLSFLAIFISINSIVFLPVAVFLVTTLITNSDEFNLTKHKKTLFYFLGSIIILSLISVSKFI</sequence>
<dbReference type="EMBL" id="LBOW01000007">
    <property type="protein sequence ID" value="KKP44590.1"/>
    <property type="molecule type" value="Genomic_DNA"/>
</dbReference>
<evidence type="ECO:0000313" key="3">
    <source>
        <dbReference type="Proteomes" id="UP000034778"/>
    </source>
</evidence>
<dbReference type="STRING" id="1618566.UR35_C0007G0006"/>
<feature type="transmembrane region" description="Helical" evidence="1">
    <location>
        <begin position="7"/>
        <end position="30"/>
    </location>
</feature>
<accession>A0A0G0C0C6</accession>